<accession>A0A8J2S0H0</accession>
<reference evidence="8" key="1">
    <citation type="submission" date="2021-11" db="EMBL/GenBank/DDBJ databases">
        <authorList>
            <person name="Schell T."/>
        </authorList>
    </citation>
    <scope>NUCLEOTIDE SEQUENCE</scope>
    <source>
        <strain evidence="8">M5</strain>
    </source>
</reference>
<dbReference type="OrthoDB" id="6349229at2759"/>
<dbReference type="GO" id="GO:0004930">
    <property type="term" value="F:G protein-coupled receptor activity"/>
    <property type="evidence" value="ECO:0007669"/>
    <property type="project" value="InterPro"/>
</dbReference>
<feature type="transmembrane region" description="Helical" evidence="6">
    <location>
        <begin position="242"/>
        <end position="263"/>
    </location>
</feature>
<sequence>MGGFWPAIRKYGAVKVELRTCQEWINVFQIIFQLCTVNCSQIFRIQTTVWPIARMASSVTAPKISSWTTERYELVANNSNQMNFSRGRKLFNIFWEFFVARYCVPDPCTSTGCIRKCCPSDMALVTKYYHDLDPIAICEPYPEKLNLSLLRNPQNQSIDERAFFTSGGLGMKCGDVGVDAPYDLSSFCPLIADGPIYFTHSYLIQEGENSDKYCVDNFIDNETNNIMVLGCLSEQGEDSKGALFFGYLHLFSAFFLIATFAIYSLLPKMRNIHGVILMCYLASMTVMYIFHAILMLVRGSDMPTGLCPTIAIPLHFAYMATFSWLNVLCYGVWRMFSSIKPPTQRSVFGHQFLYYSIYGWGIPFIVVVVGQILQHSDVPDCIIKPGFNSKSFCWFNHKHRGPLIAYLYAPMIVMIGFNVVMFIWATFIFYRRSAVESSKVTNISRKNQRFKVILSLFLLMGVPWTTEIITFLADSSFESALFTDIFNIISPIFIFIIFICKPSVWKMLKLKYPRLNPVFTACEQMGSRIIHPKKSNRHPGPASSGDSQSKLE</sequence>
<evidence type="ECO:0000256" key="6">
    <source>
        <dbReference type="SAM" id="Phobius"/>
    </source>
</evidence>
<name>A0A8J2S0H0_9CRUS</name>
<dbReference type="PROSITE" id="PS50261">
    <property type="entry name" value="G_PROTEIN_RECEP_F2_4"/>
    <property type="match status" value="1"/>
</dbReference>
<dbReference type="GO" id="GO:0016020">
    <property type="term" value="C:membrane"/>
    <property type="evidence" value="ECO:0007669"/>
    <property type="project" value="UniProtKB-SubCell"/>
</dbReference>
<protein>
    <recommendedName>
        <fullName evidence="7">G-protein coupled receptors family 2 profile 2 domain-containing protein</fullName>
    </recommendedName>
</protein>
<feature type="domain" description="G-protein coupled receptors family 2 profile 2" evidence="7">
    <location>
        <begin position="241"/>
        <end position="490"/>
    </location>
</feature>
<gene>
    <name evidence="8" type="ORF">DGAL_LOCUS16222</name>
</gene>
<dbReference type="InterPro" id="IPR017981">
    <property type="entry name" value="GPCR_2-like_7TM"/>
</dbReference>
<keyword evidence="3 6" id="KW-1133">Transmembrane helix</keyword>
<dbReference type="EMBL" id="CAKKLH010000326">
    <property type="protein sequence ID" value="CAH0112502.1"/>
    <property type="molecule type" value="Genomic_DNA"/>
</dbReference>
<comment type="caution">
    <text evidence="8">The sequence shown here is derived from an EMBL/GenBank/DDBJ whole genome shotgun (WGS) entry which is preliminary data.</text>
</comment>
<dbReference type="GO" id="GO:0007166">
    <property type="term" value="P:cell surface receptor signaling pathway"/>
    <property type="evidence" value="ECO:0007669"/>
    <property type="project" value="InterPro"/>
</dbReference>
<feature type="transmembrane region" description="Helical" evidence="6">
    <location>
        <begin position="310"/>
        <end position="332"/>
    </location>
</feature>
<keyword evidence="2 6" id="KW-0812">Transmembrane</keyword>
<evidence type="ECO:0000256" key="1">
    <source>
        <dbReference type="ARBA" id="ARBA00004141"/>
    </source>
</evidence>
<dbReference type="CDD" id="cd15039">
    <property type="entry name" value="7tmB3_Methuselah-like"/>
    <property type="match status" value="1"/>
</dbReference>
<dbReference type="PANTHER" id="PTHR46953">
    <property type="entry name" value="G-PROTEIN COUPLED RECEPTOR MTH-LIKE 1-RELATED"/>
    <property type="match status" value="1"/>
</dbReference>
<comment type="subcellular location">
    <subcellularLocation>
        <location evidence="1">Membrane</location>
        <topology evidence="1">Multi-pass membrane protein</topology>
    </subcellularLocation>
</comment>
<feature type="transmembrane region" description="Helical" evidence="6">
    <location>
        <begin position="352"/>
        <end position="373"/>
    </location>
</feature>
<evidence type="ECO:0000256" key="4">
    <source>
        <dbReference type="ARBA" id="ARBA00023136"/>
    </source>
</evidence>
<feature type="region of interest" description="Disordered" evidence="5">
    <location>
        <begin position="530"/>
        <end position="552"/>
    </location>
</feature>
<evidence type="ECO:0000256" key="5">
    <source>
        <dbReference type="SAM" id="MobiDB-lite"/>
    </source>
</evidence>
<evidence type="ECO:0000256" key="3">
    <source>
        <dbReference type="ARBA" id="ARBA00022989"/>
    </source>
</evidence>
<dbReference type="PANTHER" id="PTHR46953:SF1">
    <property type="entry name" value="G-PROTEIN COUPLED RECEPTOR MTH-LIKE 1-RELATED"/>
    <property type="match status" value="1"/>
</dbReference>
<feature type="transmembrane region" description="Helical" evidence="6">
    <location>
        <begin position="485"/>
        <end position="504"/>
    </location>
</feature>
<dbReference type="InterPro" id="IPR052808">
    <property type="entry name" value="GPCR_Mth-like"/>
</dbReference>
<dbReference type="Gene3D" id="1.20.1070.10">
    <property type="entry name" value="Rhodopsin 7-helix transmembrane proteins"/>
    <property type="match status" value="1"/>
</dbReference>
<feature type="transmembrane region" description="Helical" evidence="6">
    <location>
        <begin position="405"/>
        <end position="430"/>
    </location>
</feature>
<feature type="transmembrane region" description="Helical" evidence="6">
    <location>
        <begin position="275"/>
        <end position="298"/>
    </location>
</feature>
<organism evidence="8 9">
    <name type="scientific">Daphnia galeata</name>
    <dbReference type="NCBI Taxonomy" id="27404"/>
    <lineage>
        <taxon>Eukaryota</taxon>
        <taxon>Metazoa</taxon>
        <taxon>Ecdysozoa</taxon>
        <taxon>Arthropoda</taxon>
        <taxon>Crustacea</taxon>
        <taxon>Branchiopoda</taxon>
        <taxon>Diplostraca</taxon>
        <taxon>Cladocera</taxon>
        <taxon>Anomopoda</taxon>
        <taxon>Daphniidae</taxon>
        <taxon>Daphnia</taxon>
    </lineage>
</organism>
<evidence type="ECO:0000313" key="9">
    <source>
        <dbReference type="Proteomes" id="UP000789390"/>
    </source>
</evidence>
<keyword evidence="9" id="KW-1185">Reference proteome</keyword>
<dbReference type="Proteomes" id="UP000789390">
    <property type="component" value="Unassembled WGS sequence"/>
</dbReference>
<proteinExistence type="predicted"/>
<keyword evidence="4 6" id="KW-0472">Membrane</keyword>
<evidence type="ECO:0000313" key="8">
    <source>
        <dbReference type="EMBL" id="CAH0112502.1"/>
    </source>
</evidence>
<feature type="transmembrane region" description="Helical" evidence="6">
    <location>
        <begin position="450"/>
        <end position="473"/>
    </location>
</feature>
<evidence type="ECO:0000259" key="7">
    <source>
        <dbReference type="PROSITE" id="PS50261"/>
    </source>
</evidence>
<dbReference type="Pfam" id="PF00002">
    <property type="entry name" value="7tm_2"/>
    <property type="match status" value="1"/>
</dbReference>
<evidence type="ECO:0000256" key="2">
    <source>
        <dbReference type="ARBA" id="ARBA00022692"/>
    </source>
</evidence>
<dbReference type="InterPro" id="IPR000832">
    <property type="entry name" value="GPCR_2_secretin-like"/>
</dbReference>
<dbReference type="AlphaFoldDB" id="A0A8J2S0H0"/>